<dbReference type="PANTHER" id="PTHR44259:SF107">
    <property type="entry name" value="F-BOX PROTEIN SKIP23-LIKE"/>
    <property type="match status" value="1"/>
</dbReference>
<protein>
    <recommendedName>
        <fullName evidence="1">KIB1-4 beta-propeller domain-containing protein</fullName>
    </recommendedName>
</protein>
<gene>
    <name evidence="2" type="ORF">L484_015757</name>
</gene>
<dbReference type="eggNOG" id="ENOG502T28V">
    <property type="taxonomic scope" value="Eukaryota"/>
</dbReference>
<feature type="domain" description="KIB1-4 beta-propeller" evidence="1">
    <location>
        <begin position="35"/>
        <end position="191"/>
    </location>
</feature>
<reference evidence="3" key="1">
    <citation type="submission" date="2013-01" db="EMBL/GenBank/DDBJ databases">
        <title>Draft Genome Sequence of a Mulberry Tree, Morus notabilis C.K. Schneid.</title>
        <authorList>
            <person name="He N."/>
            <person name="Zhao S."/>
        </authorList>
    </citation>
    <scope>NUCLEOTIDE SEQUENCE</scope>
</reference>
<evidence type="ECO:0000313" key="2">
    <source>
        <dbReference type="EMBL" id="EXC15954.1"/>
    </source>
</evidence>
<evidence type="ECO:0000259" key="1">
    <source>
        <dbReference type="Pfam" id="PF03478"/>
    </source>
</evidence>
<accession>W9RWX4</accession>
<evidence type="ECO:0000313" key="3">
    <source>
        <dbReference type="Proteomes" id="UP000030645"/>
    </source>
</evidence>
<proteinExistence type="predicted"/>
<dbReference type="PANTHER" id="PTHR44259">
    <property type="entry name" value="OS07G0183000 PROTEIN-RELATED"/>
    <property type="match status" value="1"/>
</dbReference>
<sequence>MDNQSKGVSLSHHQIPMLLVPISTESEENDAWSIYSVLDDKFLTTKLSLPPYDRPFGGCSEGWLVTLDENLAVTLYKPFSENIENMTIQLPPLFPPEDGLEHTARCREIYVFKMTTITPDPVTNPKDIVIVVIFGEYCCLAYIRPAKNNTWTRVTGVKPAPLDDVVYYKNQFYALTFKGELVSFDVTDPFESTAKLVPGGVPCDEEEEGFCFKVHHSEIQGFHIEF</sequence>
<dbReference type="EMBL" id="KE345785">
    <property type="protein sequence ID" value="EXC15954.1"/>
    <property type="molecule type" value="Genomic_DNA"/>
</dbReference>
<dbReference type="AlphaFoldDB" id="W9RWX4"/>
<keyword evidence="3" id="KW-1185">Reference proteome</keyword>
<dbReference type="Pfam" id="PF03478">
    <property type="entry name" value="Beta-prop_KIB1-4"/>
    <property type="match status" value="1"/>
</dbReference>
<name>W9RWX4_9ROSA</name>
<dbReference type="InterPro" id="IPR050942">
    <property type="entry name" value="F-box_BR-signaling"/>
</dbReference>
<organism evidence="2 3">
    <name type="scientific">Morus notabilis</name>
    <dbReference type="NCBI Taxonomy" id="981085"/>
    <lineage>
        <taxon>Eukaryota</taxon>
        <taxon>Viridiplantae</taxon>
        <taxon>Streptophyta</taxon>
        <taxon>Embryophyta</taxon>
        <taxon>Tracheophyta</taxon>
        <taxon>Spermatophyta</taxon>
        <taxon>Magnoliopsida</taxon>
        <taxon>eudicotyledons</taxon>
        <taxon>Gunneridae</taxon>
        <taxon>Pentapetalae</taxon>
        <taxon>rosids</taxon>
        <taxon>fabids</taxon>
        <taxon>Rosales</taxon>
        <taxon>Moraceae</taxon>
        <taxon>Moreae</taxon>
        <taxon>Morus</taxon>
    </lineage>
</organism>
<dbReference type="InterPro" id="IPR005174">
    <property type="entry name" value="KIB1-4_b-propeller"/>
</dbReference>
<dbReference type="STRING" id="981085.W9RWX4"/>
<dbReference type="Proteomes" id="UP000030645">
    <property type="component" value="Unassembled WGS sequence"/>
</dbReference>